<evidence type="ECO:0000259" key="17">
    <source>
        <dbReference type="SMART" id="SM00822"/>
    </source>
</evidence>
<evidence type="ECO:0000256" key="9">
    <source>
        <dbReference type="ARBA" id="ARBA00022919"/>
    </source>
</evidence>
<keyword evidence="7" id="KW-0256">Endoplasmic reticulum</keyword>
<accession>A0A6A5SVQ1</accession>
<name>A0A6A5SVQ1_9PLEO</name>
<evidence type="ECO:0000256" key="10">
    <source>
        <dbReference type="ARBA" id="ARBA00022989"/>
    </source>
</evidence>
<keyword evidence="8" id="KW-0521">NADP</keyword>
<dbReference type="InterPro" id="IPR057326">
    <property type="entry name" value="KR_dom"/>
</dbReference>
<comment type="pathway">
    <text evidence="3">Sphingolipid metabolism.</text>
</comment>
<keyword evidence="10" id="KW-1133">Transmembrane helix</keyword>
<keyword evidence="12" id="KW-0443">Lipid metabolism</keyword>
<keyword evidence="6" id="KW-0547">Nucleotide-binding</keyword>
<evidence type="ECO:0000256" key="5">
    <source>
        <dbReference type="ARBA" id="ARBA00022692"/>
    </source>
</evidence>
<dbReference type="EC" id="1.1.1.102" evidence="14"/>
<dbReference type="OrthoDB" id="10267115at2759"/>
<evidence type="ECO:0000256" key="13">
    <source>
        <dbReference type="ARBA" id="ARBA00023136"/>
    </source>
</evidence>
<comment type="function">
    <text evidence="15">Catalyzes the reduction of 3'-oxosphinganine (3-ketodihydrosphingosine/KDS) to sphinganine (dihydrosphingosine/DHS), the second step of de novo sphingolipid biosynthesis.</text>
</comment>
<dbReference type="GO" id="GO:0006666">
    <property type="term" value="P:3-keto-sphinganine metabolic process"/>
    <property type="evidence" value="ECO:0007669"/>
    <property type="project" value="InterPro"/>
</dbReference>
<dbReference type="PRINTS" id="PR00081">
    <property type="entry name" value="GDHRDH"/>
</dbReference>
<evidence type="ECO:0000256" key="14">
    <source>
        <dbReference type="ARBA" id="ARBA00026112"/>
    </source>
</evidence>
<dbReference type="AlphaFoldDB" id="A0A6A5SVQ1"/>
<evidence type="ECO:0000256" key="1">
    <source>
        <dbReference type="ARBA" id="ARBA00004586"/>
    </source>
</evidence>
<evidence type="ECO:0000313" key="18">
    <source>
        <dbReference type="EMBL" id="KAF1944571.1"/>
    </source>
</evidence>
<evidence type="ECO:0000256" key="6">
    <source>
        <dbReference type="ARBA" id="ARBA00022741"/>
    </source>
</evidence>
<evidence type="ECO:0000256" key="4">
    <source>
        <dbReference type="ARBA" id="ARBA00006484"/>
    </source>
</evidence>
<evidence type="ECO:0000256" key="16">
    <source>
        <dbReference type="ARBA" id="ARBA00048930"/>
    </source>
</evidence>
<dbReference type="InterPro" id="IPR036291">
    <property type="entry name" value="NAD(P)-bd_dom_sf"/>
</dbReference>
<keyword evidence="11" id="KW-0560">Oxidoreductase</keyword>
<comment type="similarity">
    <text evidence="4">Belongs to the short-chain dehydrogenases/reductases (SDR) family.</text>
</comment>
<dbReference type="Proteomes" id="UP000800038">
    <property type="component" value="Unassembled WGS sequence"/>
</dbReference>
<evidence type="ECO:0000256" key="7">
    <source>
        <dbReference type="ARBA" id="ARBA00022824"/>
    </source>
</evidence>
<gene>
    <name evidence="18" type="ORF">EJ02DRAFT_420380</name>
</gene>
<dbReference type="Gene3D" id="3.40.50.720">
    <property type="entry name" value="NAD(P)-binding Rossmann-like Domain"/>
    <property type="match status" value="1"/>
</dbReference>
<dbReference type="GO" id="GO:0047560">
    <property type="term" value="F:3-dehydrosphinganine reductase activity"/>
    <property type="evidence" value="ECO:0007669"/>
    <property type="project" value="UniProtKB-EC"/>
</dbReference>
<dbReference type="FunFam" id="3.40.50.720:FF:000456">
    <property type="entry name" value="3-ketodihydrosphingosine reductase tsc10"/>
    <property type="match status" value="1"/>
</dbReference>
<dbReference type="InterPro" id="IPR002347">
    <property type="entry name" value="SDR_fam"/>
</dbReference>
<dbReference type="GO" id="GO:0000166">
    <property type="term" value="F:nucleotide binding"/>
    <property type="evidence" value="ECO:0007669"/>
    <property type="project" value="UniProtKB-KW"/>
</dbReference>
<proteinExistence type="inferred from homology"/>
<dbReference type="GO" id="GO:0005789">
    <property type="term" value="C:endoplasmic reticulum membrane"/>
    <property type="evidence" value="ECO:0007669"/>
    <property type="project" value="UniProtKB-SubCell"/>
</dbReference>
<reference evidence="18" key="1">
    <citation type="journal article" date="2020" name="Stud. Mycol.">
        <title>101 Dothideomycetes genomes: a test case for predicting lifestyles and emergence of pathogens.</title>
        <authorList>
            <person name="Haridas S."/>
            <person name="Albert R."/>
            <person name="Binder M."/>
            <person name="Bloem J."/>
            <person name="Labutti K."/>
            <person name="Salamov A."/>
            <person name="Andreopoulos B."/>
            <person name="Baker S."/>
            <person name="Barry K."/>
            <person name="Bills G."/>
            <person name="Bluhm B."/>
            <person name="Cannon C."/>
            <person name="Castanera R."/>
            <person name="Culley D."/>
            <person name="Daum C."/>
            <person name="Ezra D."/>
            <person name="Gonzalez J."/>
            <person name="Henrissat B."/>
            <person name="Kuo A."/>
            <person name="Liang C."/>
            <person name="Lipzen A."/>
            <person name="Lutzoni F."/>
            <person name="Magnuson J."/>
            <person name="Mondo S."/>
            <person name="Nolan M."/>
            <person name="Ohm R."/>
            <person name="Pangilinan J."/>
            <person name="Park H.-J."/>
            <person name="Ramirez L."/>
            <person name="Alfaro M."/>
            <person name="Sun H."/>
            <person name="Tritt A."/>
            <person name="Yoshinaga Y."/>
            <person name="Zwiers L.-H."/>
            <person name="Turgeon B."/>
            <person name="Goodwin S."/>
            <person name="Spatafora J."/>
            <person name="Crous P."/>
            <person name="Grigoriev I."/>
        </authorList>
    </citation>
    <scope>NUCLEOTIDE SEQUENCE</scope>
    <source>
        <strain evidence="18">CBS 161.51</strain>
    </source>
</reference>
<evidence type="ECO:0000256" key="8">
    <source>
        <dbReference type="ARBA" id="ARBA00022857"/>
    </source>
</evidence>
<organism evidence="18 19">
    <name type="scientific">Clathrospora elynae</name>
    <dbReference type="NCBI Taxonomy" id="706981"/>
    <lineage>
        <taxon>Eukaryota</taxon>
        <taxon>Fungi</taxon>
        <taxon>Dikarya</taxon>
        <taxon>Ascomycota</taxon>
        <taxon>Pezizomycotina</taxon>
        <taxon>Dothideomycetes</taxon>
        <taxon>Pleosporomycetidae</taxon>
        <taxon>Pleosporales</taxon>
        <taxon>Diademaceae</taxon>
        <taxon>Clathrospora</taxon>
    </lineage>
</organism>
<keyword evidence="5" id="KW-0812">Transmembrane</keyword>
<dbReference type="SUPFAM" id="SSF51735">
    <property type="entry name" value="NAD(P)-binding Rossmann-fold domains"/>
    <property type="match status" value="1"/>
</dbReference>
<dbReference type="GO" id="GO:0030148">
    <property type="term" value="P:sphingolipid biosynthetic process"/>
    <property type="evidence" value="ECO:0007669"/>
    <property type="project" value="InterPro"/>
</dbReference>
<dbReference type="CDD" id="cd08939">
    <property type="entry name" value="KDSR-like_SDR_c"/>
    <property type="match status" value="1"/>
</dbReference>
<dbReference type="EMBL" id="ML976016">
    <property type="protein sequence ID" value="KAF1944571.1"/>
    <property type="molecule type" value="Genomic_DNA"/>
</dbReference>
<evidence type="ECO:0000256" key="12">
    <source>
        <dbReference type="ARBA" id="ARBA00023098"/>
    </source>
</evidence>
<dbReference type="InterPro" id="IPR045022">
    <property type="entry name" value="KDSR-like"/>
</dbReference>
<evidence type="ECO:0000256" key="15">
    <source>
        <dbReference type="ARBA" id="ARBA00044737"/>
    </source>
</evidence>
<evidence type="ECO:0000256" key="2">
    <source>
        <dbReference type="ARBA" id="ARBA00004760"/>
    </source>
</evidence>
<dbReference type="SMART" id="SM00822">
    <property type="entry name" value="PKS_KR"/>
    <property type="match status" value="1"/>
</dbReference>
<keyword evidence="13" id="KW-0472">Membrane</keyword>
<comment type="subcellular location">
    <subcellularLocation>
        <location evidence="1">Endoplasmic reticulum membrane</location>
    </subcellularLocation>
</comment>
<sequence>MVAEIWNYTKRNQFPVDGKTVLLTGASQGMGREIARLLSARGANVILVARTIANLQEALQHAQLGAKNQSTQRFHYICADVTSETENARILDEATIWNQGRMPDIVWCVAGAASPGLFMETSTDTLRRQMELNYFATAYMAHKALHAWFYPAVPHTPQQKGVASETPRKFIITSSAIAFVNLAGYSPYAPAKAALRSLADGLRSEVQLYNAARRSTRAGDGPTPAPFDVNIHIVFPGSILSPGFEKENKTKHPVTVELEKSDPKQKPLEAATAAIEGLEGGNFMTPTNWLANLMRCGALSGSERNNVVLDTLRAWFAPVIWLYMVGDLDRTVWKWGKENGMQVFNQNAQ</sequence>
<dbReference type="PANTHER" id="PTHR43550">
    <property type="entry name" value="3-KETODIHYDROSPHINGOSINE REDUCTASE"/>
    <property type="match status" value="1"/>
</dbReference>
<evidence type="ECO:0000256" key="11">
    <source>
        <dbReference type="ARBA" id="ARBA00023002"/>
    </source>
</evidence>
<evidence type="ECO:0000313" key="19">
    <source>
        <dbReference type="Proteomes" id="UP000800038"/>
    </source>
</evidence>
<feature type="domain" description="Ketoreductase" evidence="17">
    <location>
        <begin position="19"/>
        <end position="227"/>
    </location>
</feature>
<dbReference type="PANTHER" id="PTHR43550:SF3">
    <property type="entry name" value="3-KETODIHYDROSPHINGOSINE REDUCTASE"/>
    <property type="match status" value="1"/>
</dbReference>
<protein>
    <recommendedName>
        <fullName evidence="14">3-dehydrosphinganine reductase</fullName>
        <ecNumber evidence="14">1.1.1.102</ecNumber>
    </recommendedName>
</protein>
<evidence type="ECO:0000256" key="3">
    <source>
        <dbReference type="ARBA" id="ARBA00004991"/>
    </source>
</evidence>
<keyword evidence="9" id="KW-0746">Sphingolipid metabolism</keyword>
<keyword evidence="19" id="KW-1185">Reference proteome</keyword>
<comment type="pathway">
    <text evidence="2">Lipid metabolism; sphingolipid metabolism.</text>
</comment>
<dbReference type="Pfam" id="PF00106">
    <property type="entry name" value="adh_short"/>
    <property type="match status" value="1"/>
</dbReference>
<comment type="catalytic activity">
    <reaction evidence="16">
        <text>sphinganine + NADP(+) = 3-oxosphinganine + NADPH + H(+)</text>
        <dbReference type="Rhea" id="RHEA:22640"/>
        <dbReference type="ChEBI" id="CHEBI:15378"/>
        <dbReference type="ChEBI" id="CHEBI:57783"/>
        <dbReference type="ChEBI" id="CHEBI:57817"/>
        <dbReference type="ChEBI" id="CHEBI:58299"/>
        <dbReference type="ChEBI" id="CHEBI:58349"/>
        <dbReference type="EC" id="1.1.1.102"/>
    </reaction>
    <physiologicalReaction direction="right-to-left" evidence="16">
        <dbReference type="Rhea" id="RHEA:22642"/>
    </physiologicalReaction>
</comment>